<dbReference type="RefSeq" id="XP_021885344.1">
    <property type="nucleotide sequence ID" value="XM_022026286.1"/>
</dbReference>
<accession>A0A1Y2H0W2</accession>
<dbReference type="InParanoid" id="A0A1Y2H0W2"/>
<comment type="caution">
    <text evidence="5">The sequence shown here is derived from an EMBL/GenBank/DDBJ whole genome shotgun (WGS) entry which is preliminary data.</text>
</comment>
<dbReference type="InterPro" id="IPR018466">
    <property type="entry name" value="Kre9/Knh1-like_N"/>
</dbReference>
<dbReference type="Proteomes" id="UP000193648">
    <property type="component" value="Unassembled WGS sequence"/>
</dbReference>
<keyword evidence="1 3" id="KW-0732">Signal</keyword>
<feature type="signal peptide" evidence="3">
    <location>
        <begin position="1"/>
        <end position="20"/>
    </location>
</feature>
<evidence type="ECO:0000313" key="5">
    <source>
        <dbReference type="EMBL" id="ORZ27641.1"/>
    </source>
</evidence>
<evidence type="ECO:0000256" key="1">
    <source>
        <dbReference type="ARBA" id="ARBA00022729"/>
    </source>
</evidence>
<gene>
    <name evidence="5" type="ORF">BCR41DRAFT_367252</name>
</gene>
<dbReference type="EMBL" id="MCFF01000003">
    <property type="protein sequence ID" value="ORZ27641.1"/>
    <property type="molecule type" value="Genomic_DNA"/>
</dbReference>
<feature type="domain" description="Yeast cell wall synthesis Kre9/Knh1-like N-terminal" evidence="4">
    <location>
        <begin position="27"/>
        <end position="119"/>
    </location>
</feature>
<evidence type="ECO:0000256" key="3">
    <source>
        <dbReference type="SAM" id="SignalP"/>
    </source>
</evidence>
<feature type="chain" id="PRO_5011988264" description="Yeast cell wall synthesis Kre9/Knh1-like N-terminal domain-containing protein" evidence="3">
    <location>
        <begin position="21"/>
        <end position="185"/>
    </location>
</feature>
<feature type="region of interest" description="Disordered" evidence="2">
    <location>
        <begin position="138"/>
        <end position="157"/>
    </location>
</feature>
<name>A0A1Y2H0W2_9FUNG</name>
<reference evidence="5 6" key="1">
    <citation type="submission" date="2016-07" db="EMBL/GenBank/DDBJ databases">
        <title>Pervasive Adenine N6-methylation of Active Genes in Fungi.</title>
        <authorList>
            <consortium name="DOE Joint Genome Institute"/>
            <person name="Mondo S.J."/>
            <person name="Dannebaum R.O."/>
            <person name="Kuo R.C."/>
            <person name="Labutti K."/>
            <person name="Haridas S."/>
            <person name="Kuo A."/>
            <person name="Salamov A."/>
            <person name="Ahrendt S.R."/>
            <person name="Lipzen A."/>
            <person name="Sullivan W."/>
            <person name="Andreopoulos W.B."/>
            <person name="Clum A."/>
            <person name="Lindquist E."/>
            <person name="Daum C."/>
            <person name="Ramamoorthy G.K."/>
            <person name="Gryganskyi A."/>
            <person name="Culley D."/>
            <person name="Magnuson J.K."/>
            <person name="James T.Y."/>
            <person name="O'Malley M.A."/>
            <person name="Stajich J.E."/>
            <person name="Spatafora J.W."/>
            <person name="Visel A."/>
            <person name="Grigoriev I.V."/>
        </authorList>
    </citation>
    <scope>NUCLEOTIDE SEQUENCE [LARGE SCALE GENOMIC DNA]</scope>
    <source>
        <strain evidence="5 6">NRRL 3116</strain>
    </source>
</reference>
<organism evidence="5 6">
    <name type="scientific">Lobosporangium transversale</name>
    <dbReference type="NCBI Taxonomy" id="64571"/>
    <lineage>
        <taxon>Eukaryota</taxon>
        <taxon>Fungi</taxon>
        <taxon>Fungi incertae sedis</taxon>
        <taxon>Mucoromycota</taxon>
        <taxon>Mortierellomycotina</taxon>
        <taxon>Mortierellomycetes</taxon>
        <taxon>Mortierellales</taxon>
        <taxon>Mortierellaceae</taxon>
        <taxon>Lobosporangium</taxon>
    </lineage>
</organism>
<evidence type="ECO:0000313" key="6">
    <source>
        <dbReference type="Proteomes" id="UP000193648"/>
    </source>
</evidence>
<evidence type="ECO:0000256" key="2">
    <source>
        <dbReference type="SAM" id="MobiDB-lite"/>
    </source>
</evidence>
<dbReference type="Pfam" id="PF10342">
    <property type="entry name" value="Kre9_KNH"/>
    <property type="match status" value="1"/>
</dbReference>
<sequence length="185" mass="18884">MKITTTSLVVAAGLATFVNADLLQINNPTAGTVWTAGVPNFVSWSGNCASMGGAAKNVTVILNTGPSEAVRYVATLGSLDCSGTITRTDLTVPLDIPSGSYSIVVRTDPQLSYTNIFKINNPSSPEEADPGVNVASADATAAGDSTPSHPENSTKNIATGGKTNAGAFMLMSLSALATATCHFLM</sequence>
<dbReference type="GeneID" id="33568129"/>
<dbReference type="OrthoDB" id="2436178at2759"/>
<keyword evidence="6" id="KW-1185">Reference proteome</keyword>
<dbReference type="AlphaFoldDB" id="A0A1Y2H0W2"/>
<evidence type="ECO:0000259" key="4">
    <source>
        <dbReference type="Pfam" id="PF10342"/>
    </source>
</evidence>
<proteinExistence type="predicted"/>
<protein>
    <recommendedName>
        <fullName evidence="4">Yeast cell wall synthesis Kre9/Knh1-like N-terminal domain-containing protein</fullName>
    </recommendedName>
</protein>
<feature type="compositionally biased region" description="Polar residues" evidence="2">
    <location>
        <begin position="147"/>
        <end position="157"/>
    </location>
</feature>